<name>A0A0F6IHQ9_LEPIR</name>
<reference evidence="1 2" key="1">
    <citation type="submission" date="2013-01" db="EMBL/GenBank/DDBJ databases">
        <authorList>
            <person name="Harkins D.M."/>
            <person name="Durkin A.S."/>
            <person name="Brinkac L.M."/>
            <person name="Haft D.H."/>
            <person name="Selengut J.D."/>
            <person name="Sanka R."/>
            <person name="DePew J."/>
            <person name="Purushe J."/>
            <person name="Peacock S.J."/>
            <person name="Thaipadungpanit J."/>
            <person name="Wuthiekanun V.W."/>
            <person name="Day N.P."/>
            <person name="Vinetz J.M."/>
            <person name="Sutton G.G."/>
            <person name="Nierman W.C."/>
            <person name="Fouts D.E."/>
        </authorList>
    </citation>
    <scope>NUCLEOTIDE SEQUENCE [LARGE SCALE GENOMIC DNA]</scope>
    <source>
        <strain evidence="1 2">FPW1039</strain>
    </source>
</reference>
<accession>A0A0F6IHQ9</accession>
<dbReference type="Proteomes" id="UP000012164">
    <property type="component" value="Unassembled WGS sequence"/>
</dbReference>
<sequence length="42" mass="5128">MEFFNNSIKMSNTIWSDSAFQDLISFFTVIDFHRKKKSKYFK</sequence>
<gene>
    <name evidence="1" type="ORF">LEP1GSC079_0509</name>
</gene>
<protein>
    <submittedName>
        <fullName evidence="1">Uncharacterized protein</fullName>
    </submittedName>
</protein>
<dbReference type="AlphaFoldDB" id="A0A0F6IHQ9"/>
<comment type="caution">
    <text evidence="1">The sequence shown here is derived from an EMBL/GenBank/DDBJ whole genome shotgun (WGS) entry which is preliminary data.</text>
</comment>
<evidence type="ECO:0000313" key="2">
    <source>
        <dbReference type="Proteomes" id="UP000012164"/>
    </source>
</evidence>
<proteinExistence type="predicted"/>
<dbReference type="EMBL" id="AKWR02000080">
    <property type="protein sequence ID" value="EMJ37584.1"/>
    <property type="molecule type" value="Genomic_DNA"/>
</dbReference>
<organism evidence="1 2">
    <name type="scientific">Leptospira interrogans str. FPW1039</name>
    <dbReference type="NCBI Taxonomy" id="1193040"/>
    <lineage>
        <taxon>Bacteria</taxon>
        <taxon>Pseudomonadati</taxon>
        <taxon>Spirochaetota</taxon>
        <taxon>Spirochaetia</taxon>
        <taxon>Leptospirales</taxon>
        <taxon>Leptospiraceae</taxon>
        <taxon>Leptospira</taxon>
    </lineage>
</organism>
<evidence type="ECO:0000313" key="1">
    <source>
        <dbReference type="EMBL" id="EMJ37584.1"/>
    </source>
</evidence>